<evidence type="ECO:0000313" key="2">
    <source>
        <dbReference type="Proteomes" id="UP000323909"/>
    </source>
</evidence>
<gene>
    <name evidence="1" type="ORF">F3K53_18035</name>
</gene>
<reference evidence="1 2" key="1">
    <citation type="submission" date="2019-09" db="EMBL/GenBank/DDBJ databases">
        <title>Genomic sequencing of 4 copper resistant soil isolates.</title>
        <authorList>
            <person name="Havryliuk O."/>
        </authorList>
    </citation>
    <scope>NUCLEOTIDE SEQUENCE [LARGE SCALE GENOMIC DNA]</scope>
    <source>
        <strain evidence="1 2">UKR4</strain>
    </source>
</reference>
<name>A0A5M8F1H0_PSEVE</name>
<accession>A0A5M8F1H0</accession>
<sequence>MTLSSNRFPPSSRSATAQVSELKKAVVVKAFKDDPDGLIPTKYLYEPIEIQLTQIWAFPADIGEVDYVHFSIKPHTPESPYPLPPIPLPGPLTQEKDFPVSLFIKGNWLNISGSYDISYYIDGPGGIEHSPYTTTFTIDRIAPGGNQPLGPGEFVDPDVRTYGITEEYLSDPDHLTVDFKIPSYLDRKAFDDVLIFLLNDESANPYEAAYEHTFPSAVSDLVVPIPGDKFRTLLNGPRIVRYTLRDRAGNQRFDASGPTPVYINLKPSPSGLKPPRVLAFDFDGLIDRKDARAGVTVRFEAYFDWDPTDEVVIRWNGIPLSREPVEGFPKIVSISWPVLIQKGYVQTRMPVQYEIYRAGKPDGVLSPIQHVDCDFRVAGQDHDQAPAEYNRHLERVEIRGQGSNTPNHLDIRDADQPVTASVLLFDDPHAGEQMFLYWGDREDPVASYTVQPTDFAGRRVTFSPIAWSVVEQTPNNPAFPVRYRTSNGVNEQLAPDRAVNINVTAPVNFPQAEFVHANSFGWLNCQTLPPLWDGVHVRVFKHAAIEINDEIRMHWQGTSGFAGSGPIKETEGLFSQSWSGNDERLGYHDFVVDYRPYVEPIKNPTGEGAGAYAEFTVWRLGMRVGTSRIRYVKIDRLFAHTPPIYCGPNGNGPESDLR</sequence>
<proteinExistence type="predicted"/>
<comment type="caution">
    <text evidence="1">The sequence shown here is derived from an EMBL/GenBank/DDBJ whole genome shotgun (WGS) entry which is preliminary data.</text>
</comment>
<evidence type="ECO:0000313" key="1">
    <source>
        <dbReference type="EMBL" id="KAA6176691.1"/>
    </source>
</evidence>
<dbReference type="RefSeq" id="WP_150055797.1">
    <property type="nucleotide sequence ID" value="NZ_VWXT01000298.1"/>
</dbReference>
<organism evidence="1 2">
    <name type="scientific">Pseudomonas veronii</name>
    <dbReference type="NCBI Taxonomy" id="76761"/>
    <lineage>
        <taxon>Bacteria</taxon>
        <taxon>Pseudomonadati</taxon>
        <taxon>Pseudomonadota</taxon>
        <taxon>Gammaproteobacteria</taxon>
        <taxon>Pseudomonadales</taxon>
        <taxon>Pseudomonadaceae</taxon>
        <taxon>Pseudomonas</taxon>
    </lineage>
</organism>
<dbReference type="EMBL" id="VWXT01000298">
    <property type="protein sequence ID" value="KAA6176691.1"/>
    <property type="molecule type" value="Genomic_DNA"/>
</dbReference>
<protein>
    <submittedName>
        <fullName evidence="1">Uncharacterized protein</fullName>
    </submittedName>
</protein>
<dbReference type="AlphaFoldDB" id="A0A5M8F1H0"/>
<dbReference type="Proteomes" id="UP000323909">
    <property type="component" value="Unassembled WGS sequence"/>
</dbReference>